<feature type="region of interest" description="Disordered" evidence="6">
    <location>
        <begin position="1517"/>
        <end position="1562"/>
    </location>
</feature>
<feature type="region of interest" description="Disordered" evidence="6">
    <location>
        <begin position="98"/>
        <end position="135"/>
    </location>
</feature>
<keyword evidence="5 7" id="KW-0472">Membrane</keyword>
<sequence>MDIRSPGWLRPDTALLSHAAGDFYTHSSSFQLGEENNSGVTSPHQLSVTWAPPCDLNRGGWQMQSSADAKREFYKGQRGRRAASQEDHRSYELNDFPLQNQSSDAESSHHEPQFGQHPPGIGFEDGGGGGVDVDDEEDYSISVSAIMQRRASVRGYRGKRGSRSSRRASSPMDHVLDSVERRRSSVYTTSSEEGTNQESTQEQIFENIRLHKEVIQSVKLQPWPIRKKLKLVRQAKTYVARHEGALQERFAMSRSTRDLWARFKILMAARWRHWKRETTSFLTVLIPWELRIKEIESHFGSGVASYFTFLRWLMWVNIMIAIPLVAFVIGPEYFATKHGETDPRKRMSDPEARVAGNLFTFWEFEGYIKYSPMFYGYYSSTSGISTSGYKLPLAYFLTAVLVYIYSFVATLRKMAENSRNSKLSSKDDECVFSWKLFTGWDFMIGHAETAHNRIASVVVGFKEALLEEAEKKKDNRNWRVILQRILVNILVMGLLGLSGATVVLLVNHSEDLAKHDNWLSRNAVNVTMTLLSFFLPMIFEALGLFENWHPRQQLRLQLARIMILNMLNLYSLMFSFIYKINSKERPLQLLKMENETNTMELKNLLSSIEALRAMTPSPSLYSDSTSEGLFDEDSGNSTDGIFTTTAAAALISTTVQRLKCYNMTVKCSKPRTIFNAKNLATTLMVLNLTTPTMVPPTLPTTWPTTTPTTLSTWTTTEATTTTTTSPWTTLPPSTTDTETTTTTERATTTTEALAATTLLTTTAKITNAIPDTTKSPTNILTSESPTSISTSKSPTSISTSKSPTSISTSKSPTSISTSKSPKSVSTSESPTNINIPNSTTNVPNSTSNVAIPSSTTNNAVPNSTTYIATSSTAATTTNTTILPPSSTTKMITTTTTKSPKPEDNFSYTTGNDEGSYDYGSDEPLASASGATSDAPENNSYSDITDNFSEPFDMEDFDDQDGTEQVNDPLAKVLEQVDEEESKKRSKRAVGDPPLWRSSKYSKRHRNDSSVSPSQAGETTEAGNATPSRWTGNWTPFRPTIPSTTTTKRPLNGILSKEEWENLRRFRSRQSTSTSTTTTTTERPRRRYQTTTNAPQEDASTTESSTESTSPESSTYESSSSSSTTEEDESTEESVRTTYYLGNVDISETGSTSYYDEDSEALDDCVITICPKDDIFGSTTENPESTTQSSDSKQLTTVKLSPLEQKQKRLKEVQLAIKKIQTNLTTMCWETSLGQELSKVIVFDGLMSIVAPLCIDFLRALFVRYVNQNWCWDMEKTFPQYGDFKIAENILTLINNQGQVWMGIFFSPGLVLINLVKLMIMMYFRSWIVLTCNVPHEVVFKASKSNNFYLSLLLTMLFLCVLPVGYAIVWLRPSWHCGPFSEYNRIAEFITNTTRNALPKQLHEPLDYMTSSSTVIPLLLLLILIIYYLVSLTGALREANQDLRTQLQKEREEERKKIFKVPEVKQAEPTATALTNRWRKVLEASSPVTPTQPPDFDTEEYKNQARKELISRIMKKALRKGSATSDEDSFVRRDDDDTDTEHQDSLPHDEEAKDKRFGLSRLQQIRRTRKPSLVDIVQIAKQERARAGSIVAGTSASATGNFPVKETHPRSRFKVEKHERKDRCSMKEKKDTKHKQPQPPPYESPKDNEHDPDTNSRIVSERRASLLRRNKEQAEADAEEEPTTPEPPQTPVPKDKEAETTPSPPEESTPETPPLAKSKFHIVDEKKPPQEVEDKPLPTSKESGGGGGSLGKFKFRKNKFKSNNAVAKPEPEVFKFDERSVEKSTDVPATPASEHLNSELCGGEDQERSLPSPTPSQGQGQSQGQGHHQRQLSVLSRQGRKKIGNLLALVREAVNLKKDDVEQGSDESPGPTTPTYLAYTPPPPPSVLSSVSSSTALEMPPTPEPESPTPSAPLHFGSSTSSRPPTKPPKPPVVPTSATAPTATMDDLEELDMPGPITFPKRSDSHRRRTMRQDSQSSIWSDNIPTITISTTGSDECIVDAAAPQNGLPESRSTSPGPTVNIIKIDIEKEQGK</sequence>
<evidence type="ECO:0000256" key="1">
    <source>
        <dbReference type="ARBA" id="ARBA00004141"/>
    </source>
</evidence>
<feature type="region of interest" description="Disordered" evidence="6">
    <location>
        <begin position="152"/>
        <end position="201"/>
    </location>
</feature>
<feature type="transmembrane region" description="Helical" evidence="7">
    <location>
        <begin position="312"/>
        <end position="334"/>
    </location>
</feature>
<dbReference type="GeneID" id="108042155"/>
<feature type="compositionally biased region" description="Pro residues" evidence="6">
    <location>
        <begin position="1899"/>
        <end position="1910"/>
    </location>
</feature>
<dbReference type="PANTHER" id="PTHR23302:SF40">
    <property type="entry name" value="TRANSMEMBRANE CHANNEL-LIKE PROTEIN"/>
    <property type="match status" value="1"/>
</dbReference>
<feature type="compositionally biased region" description="Polar residues" evidence="6">
    <location>
        <begin position="928"/>
        <end position="947"/>
    </location>
</feature>
<dbReference type="InterPro" id="IPR012496">
    <property type="entry name" value="TMC_dom"/>
</dbReference>
<feature type="transmembrane region" description="Helical" evidence="7">
    <location>
        <begin position="354"/>
        <end position="373"/>
    </location>
</feature>
<feature type="compositionally biased region" description="Polar residues" evidence="6">
    <location>
        <begin position="1008"/>
        <end position="1033"/>
    </location>
</feature>
<feature type="compositionally biased region" description="Basic and acidic residues" evidence="6">
    <location>
        <begin position="1720"/>
        <end position="1735"/>
    </location>
</feature>
<evidence type="ECO:0000256" key="5">
    <source>
        <dbReference type="ARBA" id="ARBA00023136"/>
    </source>
</evidence>
<evidence type="ECO:0000256" key="3">
    <source>
        <dbReference type="ARBA" id="ARBA00022692"/>
    </source>
</evidence>
<proteinExistence type="inferred from homology"/>
<keyword evidence="3 7" id="KW-0812">Transmembrane</keyword>
<dbReference type="GO" id="GO:0005886">
    <property type="term" value="C:plasma membrane"/>
    <property type="evidence" value="ECO:0007669"/>
    <property type="project" value="InterPro"/>
</dbReference>
<feature type="compositionally biased region" description="Low complexity" evidence="6">
    <location>
        <begin position="1815"/>
        <end position="1825"/>
    </location>
</feature>
<feature type="transmembrane region" description="Helical" evidence="7">
    <location>
        <begin position="526"/>
        <end position="545"/>
    </location>
</feature>
<dbReference type="Pfam" id="PF07810">
    <property type="entry name" value="TMC"/>
    <property type="match status" value="1"/>
</dbReference>
<feature type="compositionally biased region" description="Basic and acidic residues" evidence="6">
    <location>
        <begin position="1528"/>
        <end position="1556"/>
    </location>
</feature>
<feature type="compositionally biased region" description="Pro residues" evidence="6">
    <location>
        <begin position="1701"/>
        <end position="1712"/>
    </location>
</feature>
<feature type="domain" description="TMC" evidence="8">
    <location>
        <begin position="1227"/>
        <end position="1342"/>
    </location>
</feature>
<comment type="subcellular location">
    <subcellularLocation>
        <location evidence="1">Membrane</location>
        <topology evidence="1">Multi-pass membrane protein</topology>
    </subcellularLocation>
</comment>
<dbReference type="InterPro" id="IPR038900">
    <property type="entry name" value="TMC"/>
</dbReference>
<comment type="similarity">
    <text evidence="2">Belongs to the TMC family.</text>
</comment>
<protein>
    <submittedName>
        <fullName evidence="9">Transmembrane channel-like protein 1</fullName>
    </submittedName>
</protein>
<feature type="compositionally biased region" description="Polar residues" evidence="6">
    <location>
        <begin position="1972"/>
        <end position="1986"/>
    </location>
</feature>
<feature type="transmembrane region" description="Helical" evidence="7">
    <location>
        <begin position="557"/>
        <end position="578"/>
    </location>
</feature>
<feature type="transmembrane region" description="Helical" evidence="7">
    <location>
        <begin position="1299"/>
        <end position="1319"/>
    </location>
</feature>
<feature type="compositionally biased region" description="Polar residues" evidence="6">
    <location>
        <begin position="185"/>
        <end position="201"/>
    </location>
</feature>
<feature type="region of interest" description="Disordered" evidence="6">
    <location>
        <begin position="769"/>
        <end position="862"/>
    </location>
</feature>
<dbReference type="OrthoDB" id="5831905at2759"/>
<feature type="region of interest" description="Disordered" evidence="6">
    <location>
        <begin position="715"/>
        <end position="747"/>
    </location>
</feature>
<feature type="compositionally biased region" description="Basic and acidic residues" evidence="6">
    <location>
        <begin position="174"/>
        <end position="183"/>
    </location>
</feature>
<reference evidence="9" key="1">
    <citation type="submission" date="2025-08" db="UniProtKB">
        <authorList>
            <consortium name="RefSeq"/>
        </authorList>
    </citation>
    <scope>IDENTIFICATION</scope>
</reference>
<keyword evidence="4 7" id="KW-1133">Transmembrane helix</keyword>
<evidence type="ECO:0000259" key="8">
    <source>
        <dbReference type="Pfam" id="PF07810"/>
    </source>
</evidence>
<feature type="region of interest" description="Disordered" evidence="6">
    <location>
        <begin position="1176"/>
        <end position="1195"/>
    </location>
</feature>
<feature type="compositionally biased region" description="Acidic residues" evidence="6">
    <location>
        <begin position="951"/>
        <end position="961"/>
    </location>
</feature>
<feature type="region of interest" description="Disordered" evidence="6">
    <location>
        <begin position="877"/>
        <end position="963"/>
    </location>
</feature>
<feature type="compositionally biased region" description="Pro residues" evidence="6">
    <location>
        <begin position="1924"/>
        <end position="1933"/>
    </location>
</feature>
<feature type="transmembrane region" description="Helical" evidence="7">
    <location>
        <begin position="485"/>
        <end position="506"/>
    </location>
</feature>
<feature type="compositionally biased region" description="Polar residues" evidence="6">
    <location>
        <begin position="769"/>
        <end position="780"/>
    </location>
</feature>
<feature type="transmembrane region" description="Helical" evidence="7">
    <location>
        <begin position="1414"/>
        <end position="1435"/>
    </location>
</feature>
<dbReference type="RefSeq" id="XP_016975783.2">
    <property type="nucleotide sequence ID" value="XM_017120294.2"/>
</dbReference>
<feature type="compositionally biased region" description="Low complexity" evidence="6">
    <location>
        <begin position="1068"/>
        <end position="1080"/>
    </location>
</feature>
<feature type="compositionally biased region" description="Basic residues" evidence="6">
    <location>
        <begin position="156"/>
        <end position="166"/>
    </location>
</feature>
<evidence type="ECO:0000256" key="6">
    <source>
        <dbReference type="SAM" id="MobiDB-lite"/>
    </source>
</evidence>
<feature type="region of interest" description="Disordered" evidence="6">
    <location>
        <begin position="2003"/>
        <end position="2032"/>
    </location>
</feature>
<feature type="compositionally biased region" description="Polar residues" evidence="6">
    <location>
        <begin position="850"/>
        <end position="861"/>
    </location>
</feature>
<evidence type="ECO:0000256" key="2">
    <source>
        <dbReference type="ARBA" id="ARBA00006510"/>
    </source>
</evidence>
<feature type="compositionally biased region" description="Low complexity" evidence="6">
    <location>
        <begin position="1886"/>
        <end position="1895"/>
    </location>
</feature>
<evidence type="ECO:0000313" key="9">
    <source>
        <dbReference type="RefSeq" id="XP_016975783.1"/>
    </source>
</evidence>
<feature type="compositionally biased region" description="Low complexity" evidence="6">
    <location>
        <begin position="877"/>
        <end position="898"/>
    </location>
</feature>
<feature type="compositionally biased region" description="Basic and acidic residues" evidence="6">
    <location>
        <begin position="1604"/>
        <end position="1630"/>
    </location>
</feature>
<evidence type="ECO:0000256" key="7">
    <source>
        <dbReference type="SAM" id="Phobius"/>
    </source>
</evidence>
<name>A0A6P4EL89_DRORH</name>
<evidence type="ECO:0000256" key="4">
    <source>
        <dbReference type="ARBA" id="ARBA00022989"/>
    </source>
</evidence>
<dbReference type="GO" id="GO:0008381">
    <property type="term" value="F:mechanosensitive monoatomic ion channel activity"/>
    <property type="evidence" value="ECO:0007669"/>
    <property type="project" value="TreeGrafter"/>
</dbReference>
<feature type="region of interest" description="Disordered" evidence="6">
    <location>
        <begin position="1583"/>
        <end position="1837"/>
    </location>
</feature>
<feature type="compositionally biased region" description="Basic and acidic residues" evidence="6">
    <location>
        <begin position="1643"/>
        <end position="1673"/>
    </location>
</feature>
<feature type="compositionally biased region" description="Low complexity" evidence="6">
    <location>
        <begin position="1100"/>
        <end position="1123"/>
    </location>
</feature>
<dbReference type="RefSeq" id="XP_016975783.1">
    <property type="nucleotide sequence ID" value="XM_017120294.1"/>
</dbReference>
<organism evidence="9">
    <name type="scientific">Drosophila rhopaloa</name>
    <name type="common">Fruit fly</name>
    <dbReference type="NCBI Taxonomy" id="1041015"/>
    <lineage>
        <taxon>Eukaryota</taxon>
        <taxon>Metazoa</taxon>
        <taxon>Ecdysozoa</taxon>
        <taxon>Arthropoda</taxon>
        <taxon>Hexapoda</taxon>
        <taxon>Insecta</taxon>
        <taxon>Pterygota</taxon>
        <taxon>Neoptera</taxon>
        <taxon>Endopterygota</taxon>
        <taxon>Diptera</taxon>
        <taxon>Brachycera</taxon>
        <taxon>Muscomorpha</taxon>
        <taxon>Ephydroidea</taxon>
        <taxon>Drosophilidae</taxon>
        <taxon>Drosophila</taxon>
        <taxon>Sophophora</taxon>
    </lineage>
</organism>
<dbReference type="PANTHER" id="PTHR23302">
    <property type="entry name" value="TRANSMEMBRANE CHANNEL-RELATED"/>
    <property type="match status" value="1"/>
</dbReference>
<feature type="transmembrane region" description="Helical" evidence="7">
    <location>
        <begin position="1347"/>
        <end position="1370"/>
    </location>
</feature>
<feature type="region of interest" description="Disordered" evidence="6">
    <location>
        <begin position="975"/>
        <end position="1141"/>
    </location>
</feature>
<gene>
    <name evidence="9" type="primary">LOC108042155</name>
</gene>
<feature type="transmembrane region" description="Helical" evidence="7">
    <location>
        <begin position="393"/>
        <end position="411"/>
    </location>
</feature>
<feature type="compositionally biased region" description="Basic and acidic residues" evidence="6">
    <location>
        <begin position="1768"/>
        <end position="1784"/>
    </location>
</feature>
<accession>A0A6P4EL89</accession>
<feature type="region of interest" description="Disordered" evidence="6">
    <location>
        <begin position="1855"/>
        <end position="1986"/>
    </location>
</feature>
<feature type="compositionally biased region" description="Low complexity" evidence="6">
    <location>
        <begin position="781"/>
        <end position="849"/>
    </location>
</feature>
<feature type="compositionally biased region" description="Low complexity" evidence="6">
    <location>
        <begin position="1934"/>
        <end position="1943"/>
    </location>
</feature>